<protein>
    <submittedName>
        <fullName evidence="12 14">Myosin heavy chain</fullName>
    </submittedName>
</protein>
<dbReference type="FunFam" id="3.40.850.10:FF:000101">
    <property type="entry name" value="Slow myosin heavy chain 2"/>
    <property type="match status" value="1"/>
</dbReference>
<dbReference type="InterPro" id="IPR004009">
    <property type="entry name" value="SH3_Myosin"/>
</dbReference>
<name>A0A090MWL3_STRRB</name>
<evidence type="ECO:0000256" key="6">
    <source>
        <dbReference type="ARBA" id="ARBA00023175"/>
    </source>
</evidence>
<dbReference type="FunFam" id="1.20.120.720:FF:000001">
    <property type="entry name" value="Myosin heavy chain, muscle"/>
    <property type="match status" value="1"/>
</dbReference>
<keyword evidence="2 8" id="KW-0547">Nucleotide-binding</keyword>
<keyword evidence="13" id="KW-1185">Reference proteome</keyword>
<reference evidence="14" key="2">
    <citation type="submission" date="2020-12" db="UniProtKB">
        <authorList>
            <consortium name="WormBaseParasite"/>
        </authorList>
    </citation>
    <scope>IDENTIFICATION</scope>
</reference>
<feature type="domain" description="Myosin motor" evidence="10">
    <location>
        <begin position="86"/>
        <end position="795"/>
    </location>
</feature>
<keyword evidence="7 8" id="KW-0009">Actin-binding</keyword>
<dbReference type="STRING" id="34506.A0A090MWL3"/>
<evidence type="ECO:0000313" key="12">
    <source>
        <dbReference type="EMBL" id="CEF63884.1"/>
    </source>
</evidence>
<evidence type="ECO:0000259" key="11">
    <source>
        <dbReference type="PROSITE" id="PS51844"/>
    </source>
</evidence>
<evidence type="ECO:0000313" key="14">
    <source>
        <dbReference type="WBParaSite" id="SRAE_1000214000.1"/>
    </source>
</evidence>
<feature type="binding site" evidence="8">
    <location>
        <begin position="179"/>
        <end position="186"/>
    </location>
    <ligand>
        <name>ATP</name>
        <dbReference type="ChEBI" id="CHEBI:30616"/>
    </ligand>
</feature>
<dbReference type="OMA" id="KERRMQM"/>
<dbReference type="GO" id="GO:0005863">
    <property type="term" value="C:striated muscle myosin thick filament"/>
    <property type="evidence" value="ECO:0007669"/>
    <property type="project" value="UniProtKB-ARBA"/>
</dbReference>
<dbReference type="SUPFAM" id="SSF52540">
    <property type="entry name" value="P-loop containing nucleoside triphosphate hydrolases"/>
    <property type="match status" value="1"/>
</dbReference>
<keyword evidence="3 8" id="KW-0067">ATP-binding</keyword>
<dbReference type="GO" id="GO:0051015">
    <property type="term" value="F:actin filament binding"/>
    <property type="evidence" value="ECO:0007669"/>
    <property type="project" value="InterPro"/>
</dbReference>
<dbReference type="RefSeq" id="XP_024503085.1">
    <property type="nucleotide sequence ID" value="XM_024649182.1"/>
</dbReference>
<dbReference type="Gene3D" id="3.40.850.10">
    <property type="entry name" value="Kinesin motor domain"/>
    <property type="match status" value="1"/>
</dbReference>
<dbReference type="GO" id="GO:0016459">
    <property type="term" value="C:myosin complex"/>
    <property type="evidence" value="ECO:0007669"/>
    <property type="project" value="UniProtKB-KW"/>
</dbReference>
<dbReference type="eggNOG" id="KOG0161">
    <property type="taxonomic scope" value="Eukaryota"/>
</dbReference>
<dbReference type="Gene3D" id="1.20.58.530">
    <property type="match status" value="1"/>
</dbReference>
<evidence type="ECO:0000259" key="10">
    <source>
        <dbReference type="PROSITE" id="PS51456"/>
    </source>
</evidence>
<gene>
    <name evidence="12 14 15" type="ORF">SRAE_1000214000</name>
</gene>
<feature type="region of interest" description="Actin-binding" evidence="8">
    <location>
        <begin position="671"/>
        <end position="693"/>
    </location>
</feature>
<dbReference type="CDD" id="cd01377">
    <property type="entry name" value="MYSc_class_II"/>
    <property type="match status" value="1"/>
</dbReference>
<dbReference type="PANTHER" id="PTHR13140">
    <property type="entry name" value="MYOSIN"/>
    <property type="match status" value="1"/>
</dbReference>
<evidence type="ECO:0000256" key="5">
    <source>
        <dbReference type="ARBA" id="ARBA00023123"/>
    </source>
</evidence>
<dbReference type="PANTHER" id="PTHR13140:SF857">
    <property type="entry name" value="MYOSIN-11"/>
    <property type="match status" value="1"/>
</dbReference>
<evidence type="ECO:0000256" key="4">
    <source>
        <dbReference type="ARBA" id="ARBA00023054"/>
    </source>
</evidence>
<dbReference type="PROSITE" id="PS51456">
    <property type="entry name" value="MYOSIN_MOTOR"/>
    <property type="match status" value="1"/>
</dbReference>
<dbReference type="SMART" id="SM00242">
    <property type="entry name" value="MYSc"/>
    <property type="match status" value="1"/>
</dbReference>
<dbReference type="EMBL" id="LN609528">
    <property type="protein sequence ID" value="CEF63884.1"/>
    <property type="molecule type" value="Genomic_DNA"/>
</dbReference>
<dbReference type="InterPro" id="IPR008989">
    <property type="entry name" value="Myosin_S1_N"/>
</dbReference>
<dbReference type="AlphaFoldDB" id="A0A090MWL3"/>
<accession>A0A090MWL3</accession>
<dbReference type="WBParaSite" id="SRAE_1000214000.1">
    <property type="protein sequence ID" value="SRAE_1000214000.1"/>
    <property type="gene ID" value="WBGene00258754"/>
</dbReference>
<evidence type="ECO:0000256" key="8">
    <source>
        <dbReference type="PROSITE-ProRule" id="PRU00782"/>
    </source>
</evidence>
<dbReference type="PROSITE" id="PS51844">
    <property type="entry name" value="SH3_LIKE"/>
    <property type="match status" value="1"/>
</dbReference>
<dbReference type="FunFam" id="1.20.58.530:FF:000001">
    <property type="entry name" value="Myosin heavy chain"/>
    <property type="match status" value="1"/>
</dbReference>
<dbReference type="GO" id="GO:0007015">
    <property type="term" value="P:actin filament organization"/>
    <property type="evidence" value="ECO:0007669"/>
    <property type="project" value="TreeGrafter"/>
</dbReference>
<feature type="coiled-coil region" evidence="9">
    <location>
        <begin position="859"/>
        <end position="1160"/>
    </location>
</feature>
<dbReference type="Gene3D" id="2.30.30.360">
    <property type="entry name" value="Myosin S1 fragment, N-terminal"/>
    <property type="match status" value="1"/>
</dbReference>
<keyword evidence="5 8" id="KW-0518">Myosin</keyword>
<evidence type="ECO:0000256" key="7">
    <source>
        <dbReference type="ARBA" id="ARBA00023203"/>
    </source>
</evidence>
<dbReference type="GO" id="GO:0016020">
    <property type="term" value="C:membrane"/>
    <property type="evidence" value="ECO:0007669"/>
    <property type="project" value="TreeGrafter"/>
</dbReference>
<dbReference type="PRINTS" id="PR00193">
    <property type="entry name" value="MYOSINHEAVY"/>
</dbReference>
<dbReference type="GO" id="GO:0000146">
    <property type="term" value="F:microfilament motor activity"/>
    <property type="evidence" value="ECO:0007669"/>
    <property type="project" value="TreeGrafter"/>
</dbReference>
<dbReference type="FunFam" id="1.10.10.820:FF:000001">
    <property type="entry name" value="Myosin heavy chain"/>
    <property type="match status" value="1"/>
</dbReference>
<dbReference type="Pfam" id="PF00063">
    <property type="entry name" value="Myosin_head"/>
    <property type="match status" value="1"/>
</dbReference>
<sequence length="1247" mass="145515">MVVQLEWLTDPGWPYLRQMPDEALKEQAARKFDNKTHTWIPDPDDGFSIAEIMVAEGPTLSVKLSNGSTRKISKDQCQEINPSKFEKTEDMANLTFLNEASVLHNLRERYSSMMIYTYSGLFCVFINPYKMLPIYTDSVIQMYNNQRRSEMPPHLFAVSDEAYRNMITDKQNQSMLITGESGAGKTENTKKVIAYFAKIGGSDEQKINPLKKTVSFSDFPVGGSLEDKVVQANPAIEAFGNGKTNRNNNSSRYGKFIRIHFDKNGKLVGGDIESYLLEKSRVIKQGPGERSFHIFYQIMTNKKLRKEYLLSNNIKDYHFVSQAEVTVPGMNDTEEMSITDNAFNVMGFAGEEKNDLYKLCGAIMHMGEMKFKQKPREEQAEVDSMNAVDNVCKLFSINGEKFIQALLKPQVKVGTEWVSRGQNLQQVEWSVQALAKAIYARMFKWLIDRCNETLSTNLSESVNYIGVLDIAGFEIFDTNSFEQLWINFVNEKLQQFFNHHMFVLEQEEYQREGISWEFIDFGLDLQNCIDLIEKPLGIISMLDEECIVPKATDMTYAEKLKNQHLGKHSNFQAAKPPRGKQGEAHFAIIHYAGTVRYNVVAWLEKNKDPLNDSAVAVLKTSDKNNLIYKIFEDYQTEADREEAHQRGKELARKKGKSASFMTVSNIYKESLNNLMCMLHTTHPHFIRCIIPNEIKKSGEIDAQLVLNQLTCNGVLEGIRICRKGFPNRMLFDDFKYRYAILAADESRLPEIKNACSKMMDKLVKAKKIKEEDFRVGETKVFFKTGILAKLEEYRDAALSVIILKFQAQARFYLAQIELKERERKINAIIDLQRNIRRWIKIGNWNWYKLYIRLKPLMVGFKTQEEMEALERKIKEMEEMLAAANEENKKIKAIQNETVKREEELKINIQNEQKEKQMFDKKIKEYEEALEKEKQINIERENKALEREAKIERERKRLEEEIFRQKQEMETMTMKHTIQLEELTQKLLLQGDISEQMNQQRKIQEQAKLELMDELERMGNKVEHLEKQRINSLEELNKFEDKINNEKKLKEEQIKLRKKLENEIKQLIDKIELLQNKNNVLEKELKERYDESVRLKNKNFSEITLISKMQTNIRQLIERISQIEDELDIETRARTRAEKSKADLQRELDDALQTITELTGQLNAQMHINKNKQLELAGLQREMDKKHIGFETHLSDLCSMQLSTLNNLRKLSTQAKFLEHETNMVLEHRKPCEIKRSYSLTNYDDDKE</sequence>
<dbReference type="InterPro" id="IPR027417">
    <property type="entry name" value="P-loop_NTPase"/>
</dbReference>
<dbReference type="InterPro" id="IPR036961">
    <property type="entry name" value="Kinesin_motor_dom_sf"/>
</dbReference>
<reference evidence="12 13" key="1">
    <citation type="submission" date="2014-09" db="EMBL/GenBank/DDBJ databases">
        <authorList>
            <person name="Martin A.A."/>
        </authorList>
    </citation>
    <scope>NUCLEOTIDE SEQUENCE</scope>
    <source>
        <strain evidence="13">ED321</strain>
        <strain evidence="12">ED321 Heterogonic</strain>
    </source>
</reference>
<dbReference type="Proteomes" id="UP000035682">
    <property type="component" value="Unplaced"/>
</dbReference>
<dbReference type="Gene3D" id="1.10.10.820">
    <property type="match status" value="1"/>
</dbReference>
<keyword evidence="4 9" id="KW-0175">Coiled coil</keyword>
<organism evidence="12">
    <name type="scientific">Strongyloides ratti</name>
    <name type="common">Parasitic roundworm</name>
    <dbReference type="NCBI Taxonomy" id="34506"/>
    <lineage>
        <taxon>Eukaryota</taxon>
        <taxon>Metazoa</taxon>
        <taxon>Ecdysozoa</taxon>
        <taxon>Nematoda</taxon>
        <taxon>Chromadorea</taxon>
        <taxon>Rhabditida</taxon>
        <taxon>Tylenchina</taxon>
        <taxon>Panagrolaimomorpha</taxon>
        <taxon>Strongyloidoidea</taxon>
        <taxon>Strongyloididae</taxon>
        <taxon>Strongyloides</taxon>
    </lineage>
</organism>
<keyword evidence="6 8" id="KW-0505">Motor protein</keyword>
<dbReference type="InterPro" id="IPR001609">
    <property type="entry name" value="Myosin_head_motor_dom-like"/>
</dbReference>
<dbReference type="GO" id="GO:0060972">
    <property type="term" value="P:left/right pattern formation"/>
    <property type="evidence" value="ECO:0007669"/>
    <property type="project" value="UniProtKB-ARBA"/>
</dbReference>
<dbReference type="GeneID" id="36376249"/>
<dbReference type="GO" id="GO:0005524">
    <property type="term" value="F:ATP binding"/>
    <property type="evidence" value="ECO:0007669"/>
    <property type="project" value="UniProtKB-UniRule"/>
</dbReference>
<dbReference type="CTD" id="36376249"/>
<evidence type="ECO:0000256" key="3">
    <source>
        <dbReference type="ARBA" id="ARBA00022840"/>
    </source>
</evidence>
<dbReference type="WormBase" id="SRAE_1000214000">
    <property type="protein sequence ID" value="SRP10411"/>
    <property type="gene ID" value="WBGene00258754"/>
</dbReference>
<proteinExistence type="inferred from homology"/>
<evidence type="ECO:0000256" key="9">
    <source>
        <dbReference type="SAM" id="Coils"/>
    </source>
</evidence>
<feature type="domain" description="Myosin N-terminal SH3-like" evidence="11">
    <location>
        <begin position="33"/>
        <end position="82"/>
    </location>
</feature>
<dbReference type="OrthoDB" id="6108017at2759"/>
<dbReference type="Gene3D" id="1.20.5.4820">
    <property type="match status" value="1"/>
</dbReference>
<dbReference type="Gene3D" id="1.20.120.720">
    <property type="entry name" value="Myosin VI head, motor domain, U50 subdomain"/>
    <property type="match status" value="1"/>
</dbReference>
<evidence type="ECO:0000313" key="13">
    <source>
        <dbReference type="Proteomes" id="UP000035682"/>
    </source>
</evidence>
<evidence type="ECO:0000256" key="2">
    <source>
        <dbReference type="ARBA" id="ARBA00022741"/>
    </source>
</evidence>
<evidence type="ECO:0000313" key="15">
    <source>
        <dbReference type="WormBase" id="SRAE_1000214000"/>
    </source>
</evidence>
<comment type="similarity">
    <text evidence="1 8">Belongs to the TRAFAC class myosin-kinesin ATPase superfamily. Myosin family.</text>
</comment>
<evidence type="ECO:0000256" key="1">
    <source>
        <dbReference type="ARBA" id="ARBA00008314"/>
    </source>
</evidence>
<dbReference type="Pfam" id="PF02736">
    <property type="entry name" value="Myosin_N"/>
    <property type="match status" value="1"/>
</dbReference>